<keyword evidence="3" id="KW-1185">Reference proteome</keyword>
<comment type="caution">
    <text evidence="2">The sequence shown here is derived from an EMBL/GenBank/DDBJ whole genome shotgun (WGS) entry which is preliminary data.</text>
</comment>
<organism evidence="2 3">
    <name type="scientific">Phycomyces blakesleeanus</name>
    <dbReference type="NCBI Taxonomy" id="4837"/>
    <lineage>
        <taxon>Eukaryota</taxon>
        <taxon>Fungi</taxon>
        <taxon>Fungi incertae sedis</taxon>
        <taxon>Mucoromycota</taxon>
        <taxon>Mucoromycotina</taxon>
        <taxon>Mucoromycetes</taxon>
        <taxon>Mucorales</taxon>
        <taxon>Phycomycetaceae</taxon>
        <taxon>Phycomyces</taxon>
    </lineage>
</organism>
<keyword evidence="1" id="KW-0472">Membrane</keyword>
<reference evidence="2 3" key="1">
    <citation type="submission" date="2024-04" db="EMBL/GenBank/DDBJ databases">
        <title>Symmetric and asymmetric DNA N6-adenine methylation regulates different biological responses in Mucorales.</title>
        <authorList>
            <consortium name="Lawrence Berkeley National Laboratory"/>
            <person name="Lax C."/>
            <person name="Mondo S.J."/>
            <person name="Osorio-Concepcion M."/>
            <person name="Muszewska A."/>
            <person name="Corrochano-Luque M."/>
            <person name="Gutierrez G."/>
            <person name="Riley R."/>
            <person name="Lipzen A."/>
            <person name="Guo J."/>
            <person name="Hundley H."/>
            <person name="Amirebrahimi M."/>
            <person name="Ng V."/>
            <person name="Lorenzo-Gutierrez D."/>
            <person name="Binder U."/>
            <person name="Yang J."/>
            <person name="Song Y."/>
            <person name="Canovas D."/>
            <person name="Navarro E."/>
            <person name="Freitag M."/>
            <person name="Gabaldon T."/>
            <person name="Grigoriev I.V."/>
            <person name="Corrochano L.M."/>
            <person name="Nicolas F.E."/>
            <person name="Garre V."/>
        </authorList>
    </citation>
    <scope>NUCLEOTIDE SEQUENCE [LARGE SCALE GENOMIC DNA]</scope>
    <source>
        <strain evidence="2 3">L51</strain>
    </source>
</reference>
<gene>
    <name evidence="2" type="ORF">J3Q64DRAFT_1713461</name>
</gene>
<evidence type="ECO:0000313" key="3">
    <source>
        <dbReference type="Proteomes" id="UP001448207"/>
    </source>
</evidence>
<dbReference type="Proteomes" id="UP001448207">
    <property type="component" value="Unassembled WGS sequence"/>
</dbReference>
<sequence length="68" mass="7975">MAAKTREGFFFIFWFCCKCHFFPLISYVPLLPDRPTAIVFLYTDISIVFVSLFCVSFCLCSTCCCFWK</sequence>
<evidence type="ECO:0000256" key="1">
    <source>
        <dbReference type="SAM" id="Phobius"/>
    </source>
</evidence>
<protein>
    <submittedName>
        <fullName evidence="2">Uncharacterized protein</fullName>
    </submittedName>
</protein>
<accession>A0ABR3BHW8</accession>
<keyword evidence="1" id="KW-0812">Transmembrane</keyword>
<evidence type="ECO:0000313" key="2">
    <source>
        <dbReference type="EMBL" id="KAL0097462.1"/>
    </source>
</evidence>
<name>A0ABR3BHW8_PHYBL</name>
<feature type="transmembrane region" description="Helical" evidence="1">
    <location>
        <begin position="40"/>
        <end position="67"/>
    </location>
</feature>
<feature type="transmembrane region" description="Helical" evidence="1">
    <location>
        <begin position="9"/>
        <end position="28"/>
    </location>
</feature>
<proteinExistence type="predicted"/>
<keyword evidence="1" id="KW-1133">Transmembrane helix</keyword>
<dbReference type="EMBL" id="JBCLYO010000001">
    <property type="protein sequence ID" value="KAL0097462.1"/>
    <property type="molecule type" value="Genomic_DNA"/>
</dbReference>